<reference evidence="2" key="1">
    <citation type="submission" date="2023-08" db="EMBL/GenBank/DDBJ databases">
        <title>Chromosome-level Genome Assembly of mud carp (Cirrhinus molitorella).</title>
        <authorList>
            <person name="Liu H."/>
        </authorList>
    </citation>
    <scope>NUCLEOTIDE SEQUENCE</scope>
    <source>
        <strain evidence="2">Prfri</strain>
        <tissue evidence="2">Muscle</tissue>
    </source>
</reference>
<name>A0AA88PP13_9TELE</name>
<evidence type="ECO:0000313" key="3">
    <source>
        <dbReference type="Proteomes" id="UP001187343"/>
    </source>
</evidence>
<dbReference type="Proteomes" id="UP001187343">
    <property type="component" value="Unassembled WGS sequence"/>
</dbReference>
<protein>
    <submittedName>
        <fullName evidence="2">Uncharacterized protein</fullName>
    </submittedName>
</protein>
<keyword evidence="3" id="KW-1185">Reference proteome</keyword>
<proteinExistence type="predicted"/>
<dbReference type="Pfam" id="PF18744">
    <property type="entry name" value="SNAD1"/>
    <property type="match status" value="1"/>
</dbReference>
<sequence length="242" mass="26915">MQSKFDTLYTPSQVFTVLSSALLLVSLLPLCTQSVDNEVDQNTLYRITEFFRQTYEIGQFAVTINVPMNQCENGFIPSTSPVFLTQDRNVNVKIIISVDNYPVYNGIELIAAGIQKTPTPAHSEFLLMNPLNASPLTVLLNKRNDGCVIFYTLNSPCINTCLSTTNWYNIIPGLDKLQAYQGIKAFAFSNIWIHDQNNINELKEKLQEIASRIPLYRCFGGACTLCGKPGSNAEINGACLNV</sequence>
<dbReference type="AlphaFoldDB" id="A0AA88PP13"/>
<dbReference type="InterPro" id="IPR040958">
    <property type="entry name" value="SNAD1"/>
</dbReference>
<dbReference type="EMBL" id="JAUYZG010000011">
    <property type="protein sequence ID" value="KAK2894612.1"/>
    <property type="molecule type" value="Genomic_DNA"/>
</dbReference>
<keyword evidence="1" id="KW-0732">Signal</keyword>
<accession>A0AA88PP13</accession>
<evidence type="ECO:0000313" key="2">
    <source>
        <dbReference type="EMBL" id="KAK2894612.1"/>
    </source>
</evidence>
<feature type="signal peptide" evidence="1">
    <location>
        <begin position="1"/>
        <end position="34"/>
    </location>
</feature>
<feature type="chain" id="PRO_5041737493" evidence="1">
    <location>
        <begin position="35"/>
        <end position="242"/>
    </location>
</feature>
<comment type="caution">
    <text evidence="2">The sequence shown here is derived from an EMBL/GenBank/DDBJ whole genome shotgun (WGS) entry which is preliminary data.</text>
</comment>
<organism evidence="2 3">
    <name type="scientific">Cirrhinus molitorella</name>
    <name type="common">mud carp</name>
    <dbReference type="NCBI Taxonomy" id="172907"/>
    <lineage>
        <taxon>Eukaryota</taxon>
        <taxon>Metazoa</taxon>
        <taxon>Chordata</taxon>
        <taxon>Craniata</taxon>
        <taxon>Vertebrata</taxon>
        <taxon>Euteleostomi</taxon>
        <taxon>Actinopterygii</taxon>
        <taxon>Neopterygii</taxon>
        <taxon>Teleostei</taxon>
        <taxon>Ostariophysi</taxon>
        <taxon>Cypriniformes</taxon>
        <taxon>Cyprinidae</taxon>
        <taxon>Labeoninae</taxon>
        <taxon>Labeonini</taxon>
        <taxon>Cirrhinus</taxon>
    </lineage>
</organism>
<evidence type="ECO:0000256" key="1">
    <source>
        <dbReference type="SAM" id="SignalP"/>
    </source>
</evidence>
<gene>
    <name evidence="2" type="ORF">Q8A67_011841</name>
</gene>